<organism evidence="3 4">
    <name type="scientific">Littorina saxatilis</name>
    <dbReference type="NCBI Taxonomy" id="31220"/>
    <lineage>
        <taxon>Eukaryota</taxon>
        <taxon>Metazoa</taxon>
        <taxon>Spiralia</taxon>
        <taxon>Lophotrochozoa</taxon>
        <taxon>Mollusca</taxon>
        <taxon>Gastropoda</taxon>
        <taxon>Caenogastropoda</taxon>
        <taxon>Littorinimorpha</taxon>
        <taxon>Littorinoidea</taxon>
        <taxon>Littorinidae</taxon>
        <taxon>Littorina</taxon>
    </lineage>
</organism>
<gene>
    <name evidence="3" type="ORF">V1264_024090</name>
</gene>
<dbReference type="Pfam" id="PF03184">
    <property type="entry name" value="DDE_1"/>
    <property type="match status" value="1"/>
</dbReference>
<evidence type="ECO:0000313" key="3">
    <source>
        <dbReference type="EMBL" id="KAK7101290.1"/>
    </source>
</evidence>
<accession>A0AAN9BD78</accession>
<sequence length="478" mass="52596">MDECALFFRMLPDRTFEFKSKKCHGGKQSKERVTVSLCCNMDGSEKQSLLVIGKFAKPRCFKGIELPLRYTSNKKAWMTSDLFEKWLRDFDRSMDSANRKVLLVIDNCTAHVKIQGLLATEVLFLPPNATSKLQPLDCGVIKNLKFFYRSRLLSRLILHVDSGLPLDEFSVTLLDAVRNLKRAWDNVKPSTVRNCFRKAGFNRSDLDEGEACTEMPCDVRADIEAADMEPLLSRLYKELGVSMEEFCDVDNDVATCAVPSTEDILSSLSSTRGDTDETINDNNDNNDSDGDDCGEQPPSISKLEALSALSTIELYLLQTGANEEIRRGFQKFSGQLEHLLLTSSTIQSRITDFFSSPSKPEQAGHSFTWSHSTSPPVNQQGHASSVNQQGHASSVNQQGHASSVNQQGHASSVNQQGHASSVNQQGHASSINQQGHASSVNQQGHTSSVNQQGHASSVNQQGHASSVNQQGHTSSINQ</sequence>
<evidence type="ECO:0000259" key="2">
    <source>
        <dbReference type="Pfam" id="PF03184"/>
    </source>
</evidence>
<name>A0AAN9BD78_9CAEN</name>
<feature type="region of interest" description="Disordered" evidence="1">
    <location>
        <begin position="266"/>
        <end position="299"/>
    </location>
</feature>
<dbReference type="GO" id="GO:0005634">
    <property type="term" value="C:nucleus"/>
    <property type="evidence" value="ECO:0007669"/>
    <property type="project" value="TreeGrafter"/>
</dbReference>
<feature type="compositionally biased region" description="Acidic residues" evidence="1">
    <location>
        <begin position="276"/>
        <end position="294"/>
    </location>
</feature>
<feature type="domain" description="DDE-1" evidence="2">
    <location>
        <begin position="30"/>
        <end position="196"/>
    </location>
</feature>
<dbReference type="InterPro" id="IPR036397">
    <property type="entry name" value="RNaseH_sf"/>
</dbReference>
<protein>
    <recommendedName>
        <fullName evidence="2">DDE-1 domain-containing protein</fullName>
    </recommendedName>
</protein>
<reference evidence="3 4" key="1">
    <citation type="submission" date="2024-02" db="EMBL/GenBank/DDBJ databases">
        <title>Chromosome-scale genome assembly of the rough periwinkle Littorina saxatilis.</title>
        <authorList>
            <person name="De Jode A."/>
            <person name="Faria R."/>
            <person name="Formenti G."/>
            <person name="Sims Y."/>
            <person name="Smith T.P."/>
            <person name="Tracey A."/>
            <person name="Wood J.M.D."/>
            <person name="Zagrodzka Z.B."/>
            <person name="Johannesson K."/>
            <person name="Butlin R.K."/>
            <person name="Leder E.H."/>
        </authorList>
    </citation>
    <scope>NUCLEOTIDE SEQUENCE [LARGE SCALE GENOMIC DNA]</scope>
    <source>
        <strain evidence="3">Snail1</strain>
        <tissue evidence="3">Muscle</tissue>
    </source>
</reference>
<dbReference type="PANTHER" id="PTHR19303:SF73">
    <property type="entry name" value="PROTEIN PDC2"/>
    <property type="match status" value="1"/>
</dbReference>
<feature type="region of interest" description="Disordered" evidence="1">
    <location>
        <begin position="353"/>
        <end position="478"/>
    </location>
</feature>
<comment type="caution">
    <text evidence="3">The sequence shown here is derived from an EMBL/GenBank/DDBJ whole genome shotgun (WGS) entry which is preliminary data.</text>
</comment>
<evidence type="ECO:0000256" key="1">
    <source>
        <dbReference type="SAM" id="MobiDB-lite"/>
    </source>
</evidence>
<dbReference type="AlphaFoldDB" id="A0AAN9BD78"/>
<evidence type="ECO:0000313" key="4">
    <source>
        <dbReference type="Proteomes" id="UP001374579"/>
    </source>
</evidence>
<dbReference type="Gene3D" id="3.30.420.10">
    <property type="entry name" value="Ribonuclease H-like superfamily/Ribonuclease H"/>
    <property type="match status" value="1"/>
</dbReference>
<dbReference type="Proteomes" id="UP001374579">
    <property type="component" value="Unassembled WGS sequence"/>
</dbReference>
<dbReference type="InterPro" id="IPR004875">
    <property type="entry name" value="DDE_SF_endonuclease_dom"/>
</dbReference>
<keyword evidence="4" id="KW-1185">Reference proteome</keyword>
<proteinExistence type="predicted"/>
<dbReference type="InterPro" id="IPR050863">
    <property type="entry name" value="CenT-Element_Derived"/>
</dbReference>
<dbReference type="GO" id="GO:0003677">
    <property type="term" value="F:DNA binding"/>
    <property type="evidence" value="ECO:0007669"/>
    <property type="project" value="TreeGrafter"/>
</dbReference>
<dbReference type="EMBL" id="JBAMIC010000011">
    <property type="protein sequence ID" value="KAK7101290.1"/>
    <property type="molecule type" value="Genomic_DNA"/>
</dbReference>
<dbReference type="PANTHER" id="PTHR19303">
    <property type="entry name" value="TRANSPOSON"/>
    <property type="match status" value="1"/>
</dbReference>